<organism evidence="2 3">
    <name type="scientific">Methyloprofundus sedimenti</name>
    <dbReference type="NCBI Taxonomy" id="1420851"/>
    <lineage>
        <taxon>Bacteria</taxon>
        <taxon>Pseudomonadati</taxon>
        <taxon>Pseudomonadota</taxon>
        <taxon>Gammaproteobacteria</taxon>
        <taxon>Methylococcales</taxon>
        <taxon>Methylococcaceae</taxon>
        <taxon>Methyloprofundus</taxon>
    </lineage>
</organism>
<protein>
    <recommendedName>
        <fullName evidence="4">Outer membrane protein beta-barrel domain-containing protein</fullName>
    </recommendedName>
</protein>
<evidence type="ECO:0000256" key="1">
    <source>
        <dbReference type="SAM" id="SignalP"/>
    </source>
</evidence>
<keyword evidence="1" id="KW-0732">Signal</keyword>
<reference evidence="2 3" key="1">
    <citation type="submission" date="2015-12" db="EMBL/GenBank/DDBJ databases">
        <authorList>
            <person name="Shamseldin A."/>
            <person name="Moawad H."/>
            <person name="Abd El-Rahim W.M."/>
            <person name="Sadowsky M.J."/>
        </authorList>
    </citation>
    <scope>NUCLEOTIDE SEQUENCE [LARGE SCALE GENOMIC DNA]</scope>
    <source>
        <strain evidence="2 3">WF1</strain>
    </source>
</reference>
<evidence type="ECO:0000313" key="2">
    <source>
        <dbReference type="EMBL" id="OQK16238.1"/>
    </source>
</evidence>
<feature type="chain" id="PRO_5012438471" description="Outer membrane protein beta-barrel domain-containing protein" evidence="1">
    <location>
        <begin position="30"/>
        <end position="279"/>
    </location>
</feature>
<sequence>MKNKTALIRVPMKVLLCSFSLINVCHAEASTDGRSVYLGLLGGGGSLSSTSIEQTGISFGQNGQANTDVAAQGTSGNTGASIGGAHVGYEFDGWDLGGEESGWALNPAVEIEGYYLGSNPSAYAVNPLATNEHDFSIRMPINAGVFLANTIFSFKTPYSKIIIPYFGGGIGGATLSVKGASSEQLSPAEPGLNHFNTNPNASSSAFAASAKVGLRAEVYNHFSLFAEYRYLFINSSSYTFGSTNGASQGYPNHNVTTPWHVNFGSQNYHMAVAGFEYSF</sequence>
<gene>
    <name evidence="2" type="ORF">AU255_14170</name>
</gene>
<dbReference type="EMBL" id="LPUF01000002">
    <property type="protein sequence ID" value="OQK16238.1"/>
    <property type="molecule type" value="Genomic_DNA"/>
</dbReference>
<accession>A0A1V8M3Z8</accession>
<keyword evidence="3" id="KW-1185">Reference proteome</keyword>
<comment type="caution">
    <text evidence="2">The sequence shown here is derived from an EMBL/GenBank/DDBJ whole genome shotgun (WGS) entry which is preliminary data.</text>
</comment>
<dbReference type="SUPFAM" id="SSF56925">
    <property type="entry name" value="OMPA-like"/>
    <property type="match status" value="1"/>
</dbReference>
<dbReference type="OrthoDB" id="5653863at2"/>
<feature type="signal peptide" evidence="1">
    <location>
        <begin position="1"/>
        <end position="29"/>
    </location>
</feature>
<dbReference type="Proteomes" id="UP000191980">
    <property type="component" value="Unassembled WGS sequence"/>
</dbReference>
<name>A0A1V8M3Z8_9GAMM</name>
<dbReference type="InterPro" id="IPR011250">
    <property type="entry name" value="OMP/PagP_B-barrel"/>
</dbReference>
<dbReference type="RefSeq" id="WP_080523615.1">
    <property type="nucleotide sequence ID" value="NZ_LPUF01000002.1"/>
</dbReference>
<proteinExistence type="predicted"/>
<evidence type="ECO:0008006" key="4">
    <source>
        <dbReference type="Google" id="ProtNLM"/>
    </source>
</evidence>
<evidence type="ECO:0000313" key="3">
    <source>
        <dbReference type="Proteomes" id="UP000191980"/>
    </source>
</evidence>
<dbReference type="AlphaFoldDB" id="A0A1V8M3Z8"/>
<dbReference type="Gene3D" id="2.40.160.20">
    <property type="match status" value="1"/>
</dbReference>